<evidence type="ECO:0000313" key="1">
    <source>
        <dbReference type="EMBL" id="TDH73494.1"/>
    </source>
</evidence>
<gene>
    <name evidence="1" type="ORF">CCR75_007420</name>
</gene>
<dbReference type="EMBL" id="SHOA02000001">
    <property type="protein sequence ID" value="TDH73494.1"/>
    <property type="molecule type" value="Genomic_DNA"/>
</dbReference>
<dbReference type="GeneID" id="94351152"/>
<dbReference type="RefSeq" id="XP_067822992.1">
    <property type="nucleotide sequence ID" value="XM_067965481.1"/>
</dbReference>
<proteinExistence type="predicted"/>
<organism evidence="1 2">
    <name type="scientific">Bremia lactucae</name>
    <name type="common">Lettuce downy mildew</name>
    <dbReference type="NCBI Taxonomy" id="4779"/>
    <lineage>
        <taxon>Eukaryota</taxon>
        <taxon>Sar</taxon>
        <taxon>Stramenopiles</taxon>
        <taxon>Oomycota</taxon>
        <taxon>Peronosporomycetes</taxon>
        <taxon>Peronosporales</taxon>
        <taxon>Peronosporaceae</taxon>
        <taxon>Bremia</taxon>
    </lineage>
</organism>
<dbReference type="KEGG" id="blac:94351152"/>
<dbReference type="Proteomes" id="UP000294530">
    <property type="component" value="Unassembled WGS sequence"/>
</dbReference>
<name>A0A976NZ60_BRELC</name>
<reference evidence="1 2" key="1">
    <citation type="journal article" date="2021" name="Genome Biol.">
        <title>AFLAP: assembly-free linkage analysis pipeline using k-mers from genome sequencing data.</title>
        <authorList>
            <person name="Fletcher K."/>
            <person name="Zhang L."/>
            <person name="Gil J."/>
            <person name="Han R."/>
            <person name="Cavanaugh K."/>
            <person name="Michelmore R."/>
        </authorList>
    </citation>
    <scope>NUCLEOTIDE SEQUENCE [LARGE SCALE GENOMIC DNA]</scope>
    <source>
        <strain evidence="1 2">SF5</strain>
    </source>
</reference>
<dbReference type="AlphaFoldDB" id="A0A976NZ60"/>
<evidence type="ECO:0000313" key="2">
    <source>
        <dbReference type="Proteomes" id="UP000294530"/>
    </source>
</evidence>
<comment type="caution">
    <text evidence="1">The sequence shown here is derived from an EMBL/GenBank/DDBJ whole genome shotgun (WGS) entry which is preliminary data.</text>
</comment>
<accession>A0A976NZ60</accession>
<keyword evidence="2" id="KW-1185">Reference proteome</keyword>
<protein>
    <submittedName>
        <fullName evidence="1">Uncharacterized protein</fullName>
    </submittedName>
</protein>
<sequence length="78" mass="9044">MTWLQYGPRLRDTESFFPPVSTKSVVGVIHKQCLGNFQKKDLQDRRLVLAGFFLLSSTREHAKRINVVLRCFVFVFLG</sequence>